<sequence>MPPDYAILYRHHFQSYHCAQQIAFERLEIDLRPRYLHFQWHSNTVAYPKKLEFLANTANN</sequence>
<reference evidence="1 2" key="1">
    <citation type="journal article" date="2023" name="Nucleic Acids Res.">
        <title>The hologenome of Daphnia magna reveals possible DNA methylation and microbiome-mediated evolution of the host genome.</title>
        <authorList>
            <person name="Chaturvedi A."/>
            <person name="Li X."/>
            <person name="Dhandapani V."/>
            <person name="Marshall H."/>
            <person name="Kissane S."/>
            <person name="Cuenca-Cambronero M."/>
            <person name="Asole G."/>
            <person name="Calvet F."/>
            <person name="Ruiz-Romero M."/>
            <person name="Marangio P."/>
            <person name="Guigo R."/>
            <person name="Rago D."/>
            <person name="Mirbahai L."/>
            <person name="Eastwood N."/>
            <person name="Colbourne J.K."/>
            <person name="Zhou J."/>
            <person name="Mallon E."/>
            <person name="Orsini L."/>
        </authorList>
    </citation>
    <scope>NUCLEOTIDE SEQUENCE [LARGE SCALE GENOMIC DNA]</scope>
    <source>
        <strain evidence="1">LRV0_1</strain>
    </source>
</reference>
<evidence type="ECO:0000313" key="1">
    <source>
        <dbReference type="EMBL" id="KAK4010347.1"/>
    </source>
</evidence>
<organism evidence="1 2">
    <name type="scientific">Daphnia magna</name>
    <dbReference type="NCBI Taxonomy" id="35525"/>
    <lineage>
        <taxon>Eukaryota</taxon>
        <taxon>Metazoa</taxon>
        <taxon>Ecdysozoa</taxon>
        <taxon>Arthropoda</taxon>
        <taxon>Crustacea</taxon>
        <taxon>Branchiopoda</taxon>
        <taxon>Diplostraca</taxon>
        <taxon>Cladocera</taxon>
        <taxon>Anomopoda</taxon>
        <taxon>Daphniidae</taxon>
        <taxon>Daphnia</taxon>
    </lineage>
</organism>
<name>A0ABQ9ZBQ8_9CRUS</name>
<protein>
    <submittedName>
        <fullName evidence="1">Uncharacterized protein</fullName>
    </submittedName>
</protein>
<accession>A0ABQ9ZBQ8</accession>
<evidence type="ECO:0000313" key="2">
    <source>
        <dbReference type="Proteomes" id="UP001234178"/>
    </source>
</evidence>
<proteinExistence type="predicted"/>
<comment type="caution">
    <text evidence="1">The sequence shown here is derived from an EMBL/GenBank/DDBJ whole genome shotgun (WGS) entry which is preliminary data.</text>
</comment>
<dbReference type="EMBL" id="JAOYFB010000003">
    <property type="protein sequence ID" value="KAK4010347.1"/>
    <property type="molecule type" value="Genomic_DNA"/>
</dbReference>
<keyword evidence="2" id="KW-1185">Reference proteome</keyword>
<gene>
    <name evidence="1" type="ORF">OUZ56_019493</name>
</gene>
<dbReference type="Proteomes" id="UP001234178">
    <property type="component" value="Unassembled WGS sequence"/>
</dbReference>